<organism evidence="1 2">
    <name type="scientific">Thermospira aquatica</name>
    <dbReference type="NCBI Taxonomy" id="2828656"/>
    <lineage>
        <taxon>Bacteria</taxon>
        <taxon>Pseudomonadati</taxon>
        <taxon>Spirochaetota</taxon>
        <taxon>Spirochaetia</taxon>
        <taxon>Brevinematales</taxon>
        <taxon>Thermospiraceae</taxon>
        <taxon>Thermospira</taxon>
    </lineage>
</organism>
<dbReference type="PANTHER" id="PTHR12697:SF5">
    <property type="entry name" value="DEOXYHYPUSINE HYDROXYLASE"/>
    <property type="match status" value="1"/>
</dbReference>
<evidence type="ECO:0000313" key="2">
    <source>
        <dbReference type="Proteomes" id="UP001056539"/>
    </source>
</evidence>
<dbReference type="Pfam" id="PF13646">
    <property type="entry name" value="HEAT_2"/>
    <property type="match status" value="1"/>
</dbReference>
<accession>A0AAX3BCG9</accession>
<keyword evidence="2" id="KW-1185">Reference proteome</keyword>
<dbReference type="RefSeq" id="WP_271435070.1">
    <property type="nucleotide sequence ID" value="NZ_CP073355.1"/>
</dbReference>
<dbReference type="GO" id="GO:0016491">
    <property type="term" value="F:oxidoreductase activity"/>
    <property type="evidence" value="ECO:0007669"/>
    <property type="project" value="TreeGrafter"/>
</dbReference>
<evidence type="ECO:0000313" key="1">
    <source>
        <dbReference type="EMBL" id="URA09938.1"/>
    </source>
</evidence>
<dbReference type="SUPFAM" id="SSF48371">
    <property type="entry name" value="ARM repeat"/>
    <property type="match status" value="2"/>
</dbReference>
<dbReference type="AlphaFoldDB" id="A0AAX3BCG9"/>
<dbReference type="InterPro" id="IPR011989">
    <property type="entry name" value="ARM-like"/>
</dbReference>
<gene>
    <name evidence="1" type="ORF">KDW03_10725</name>
</gene>
<reference evidence="1" key="2">
    <citation type="submission" date="2022-06" db="EMBL/GenBank/DDBJ databases">
        <title>Thermospira aquatica gen. nov., sp. nov.</title>
        <authorList>
            <person name="Ben Ali Gam Z."/>
            <person name="Labat M."/>
        </authorList>
    </citation>
    <scope>NUCLEOTIDE SEQUENCE</scope>
    <source>
        <strain evidence="1">F1F22</strain>
    </source>
</reference>
<dbReference type="Gene3D" id="1.25.10.10">
    <property type="entry name" value="Leucine-rich Repeat Variant"/>
    <property type="match status" value="2"/>
</dbReference>
<proteinExistence type="predicted"/>
<dbReference type="EMBL" id="CP073355">
    <property type="protein sequence ID" value="URA09938.1"/>
    <property type="molecule type" value="Genomic_DNA"/>
</dbReference>
<protein>
    <submittedName>
        <fullName evidence="1">HEAT repeat domain-containing protein</fullName>
    </submittedName>
</protein>
<dbReference type="KEGG" id="taqu:KDW03_10725"/>
<reference evidence="1" key="1">
    <citation type="submission" date="2021-04" db="EMBL/GenBank/DDBJ databases">
        <authorList>
            <person name="Postec A."/>
        </authorList>
    </citation>
    <scope>NUCLEOTIDE SEQUENCE</scope>
    <source>
        <strain evidence="1">F1F22</strain>
    </source>
</reference>
<dbReference type="SMART" id="SM00567">
    <property type="entry name" value="EZ_HEAT"/>
    <property type="match status" value="4"/>
</dbReference>
<sequence length="335" mass="37049">MKGRWLLFVGILFFSFVFAVDAKIIEQWQKTMQYGISSQRIGVIKAIKDSKAVEGYDLIMKALASDDNPNVRGEAAYALVELKLSNQEPWIQALQKETNSEVLRRIAFGCSELKVKAAAPLLFSHMTNRLEDTKESLLVATILRALGELEYKPAEATVLGILSNYQYTKEVRGAAAVAIGSIGGSKSVALLKTLINDPAEVKEVRMYGAYALGKTKAPEAFDILTPIIDNEKEDVNVRVWGLAGLAFLSGPQVGEKVIQYTRSDNILLRTEAIKTLAKIKETRAIEILKYKALYDPEVSVRKEAKNALQTLGFDLNQLTNTTQTNTQTNTATTNR</sequence>
<dbReference type="PANTHER" id="PTHR12697">
    <property type="entry name" value="PBS LYASE HEAT-LIKE PROTEIN"/>
    <property type="match status" value="1"/>
</dbReference>
<dbReference type="InterPro" id="IPR004155">
    <property type="entry name" value="PBS_lyase_HEAT"/>
</dbReference>
<name>A0AAX3BCG9_9SPIR</name>
<dbReference type="Proteomes" id="UP001056539">
    <property type="component" value="Chromosome"/>
</dbReference>
<dbReference type="InterPro" id="IPR016024">
    <property type="entry name" value="ARM-type_fold"/>
</dbReference>